<evidence type="ECO:0000259" key="7">
    <source>
        <dbReference type="PROSITE" id="PS51902"/>
    </source>
</evidence>
<dbReference type="PANTHER" id="PTHR48102:SF7">
    <property type="entry name" value="ATP-DEPENDENT CLP PROTEASE ATP-BINDING SUBUNIT CLPX-LIKE, MITOCHONDRIAL"/>
    <property type="match status" value="1"/>
</dbReference>
<dbReference type="InterPro" id="IPR003593">
    <property type="entry name" value="AAA+_ATPase"/>
</dbReference>
<dbReference type="InterPro" id="IPR059188">
    <property type="entry name" value="Znf_CLPX-like"/>
</dbReference>
<feature type="domain" description="ClpX-type ZB" evidence="7">
    <location>
        <begin position="5"/>
        <end position="59"/>
    </location>
</feature>
<dbReference type="SMART" id="SM00994">
    <property type="entry name" value="zf-C4_ClpX"/>
    <property type="match status" value="1"/>
</dbReference>
<evidence type="ECO:0000256" key="6">
    <source>
        <dbReference type="PROSITE-ProRule" id="PRU01250"/>
    </source>
</evidence>
<dbReference type="SMART" id="SM01086">
    <property type="entry name" value="ClpB_D2-small"/>
    <property type="match status" value="1"/>
</dbReference>
<dbReference type="STRING" id="406100.SAMN04488052_11155"/>
<dbReference type="SMART" id="SM00382">
    <property type="entry name" value="AAA"/>
    <property type="match status" value="1"/>
</dbReference>
<dbReference type="EMBL" id="FOEG01000011">
    <property type="protein sequence ID" value="SEP12991.1"/>
    <property type="molecule type" value="Genomic_DNA"/>
</dbReference>
<dbReference type="Proteomes" id="UP000199657">
    <property type="component" value="Unassembled WGS sequence"/>
</dbReference>
<evidence type="ECO:0000256" key="5">
    <source>
        <dbReference type="ARBA" id="ARBA00023186"/>
    </source>
</evidence>
<feature type="binding site" evidence="6">
    <location>
        <position position="21"/>
    </location>
    <ligand>
        <name>Zn(2+)</name>
        <dbReference type="ChEBI" id="CHEBI:29105"/>
    </ligand>
</feature>
<dbReference type="InterPro" id="IPR019489">
    <property type="entry name" value="Clp_ATPase_C"/>
</dbReference>
<evidence type="ECO:0000313" key="8">
    <source>
        <dbReference type="EMBL" id="SEP12991.1"/>
    </source>
</evidence>
<keyword evidence="5 6" id="KW-0143">Chaperone</keyword>
<organism evidence="8 9">
    <name type="scientific">Aquisalimonas asiatica</name>
    <dbReference type="NCBI Taxonomy" id="406100"/>
    <lineage>
        <taxon>Bacteria</taxon>
        <taxon>Pseudomonadati</taxon>
        <taxon>Pseudomonadota</taxon>
        <taxon>Gammaproteobacteria</taxon>
        <taxon>Chromatiales</taxon>
        <taxon>Ectothiorhodospiraceae</taxon>
        <taxon>Aquisalimonas</taxon>
    </lineage>
</organism>
<dbReference type="GO" id="GO:0008270">
    <property type="term" value="F:zinc ion binding"/>
    <property type="evidence" value="ECO:0007669"/>
    <property type="project" value="UniProtKB-UniRule"/>
</dbReference>
<dbReference type="PANTHER" id="PTHR48102">
    <property type="entry name" value="ATP-DEPENDENT CLP PROTEASE ATP-BINDING SUBUNIT CLPX-LIKE, MITOCHONDRIAL-RELATED"/>
    <property type="match status" value="1"/>
</dbReference>
<gene>
    <name evidence="8" type="ORF">SAMN04488052_11155</name>
</gene>
<dbReference type="InterPro" id="IPR050052">
    <property type="entry name" value="ATP-dep_Clp_protease_ClpX"/>
</dbReference>
<dbReference type="GO" id="GO:0008233">
    <property type="term" value="F:peptidase activity"/>
    <property type="evidence" value="ECO:0007669"/>
    <property type="project" value="UniProtKB-KW"/>
</dbReference>
<reference evidence="8 9" key="1">
    <citation type="submission" date="2016-10" db="EMBL/GenBank/DDBJ databases">
        <authorList>
            <person name="de Groot N.N."/>
        </authorList>
    </citation>
    <scope>NUCLEOTIDE SEQUENCE [LARGE SCALE GENOMIC DNA]</scope>
    <source>
        <strain evidence="8 9">CGMCC 1.6291</strain>
    </source>
</reference>
<dbReference type="Gene3D" id="3.40.50.300">
    <property type="entry name" value="P-loop containing nucleotide triphosphate hydrolases"/>
    <property type="match status" value="1"/>
</dbReference>
<evidence type="ECO:0000256" key="2">
    <source>
        <dbReference type="ARBA" id="ARBA00022741"/>
    </source>
</evidence>
<feature type="binding site" evidence="6">
    <location>
        <position position="18"/>
    </location>
    <ligand>
        <name>Zn(2+)</name>
        <dbReference type="ChEBI" id="CHEBI:29105"/>
    </ligand>
</feature>
<evidence type="ECO:0000256" key="4">
    <source>
        <dbReference type="ARBA" id="ARBA00022840"/>
    </source>
</evidence>
<accession>A0A1H8VCE1</accession>
<dbReference type="Gene3D" id="1.10.8.60">
    <property type="match status" value="1"/>
</dbReference>
<protein>
    <submittedName>
        <fullName evidence="8">ATP-dependent Clp protease ATP-binding subunit ClpX</fullName>
    </submittedName>
</protein>
<dbReference type="Pfam" id="PF07724">
    <property type="entry name" value="AAA_2"/>
    <property type="match status" value="1"/>
</dbReference>
<sequence>MDLSAFHPVEGESSYAICAFCRRGAEQVDELVAGHDAAMCGDCAAVLHDEVQEQRQAWLRDRIRNLPTPARIHGWLDERVVGQEQAKRVLAVQVHNHYKRLALRGMHDAGVVPGKANVLLSGPTGSGKTHLLRTLAHRLDVPFTVVDATTLTPAGHVGEGVEAIAQGLLRDCDWDPACAARGIVYIDEVDKLGGADADGNGVAVQQALLQLLEGRRIPVTGPRGGRLSMHTRDVLFVAGGAFTQAVETAAPAPGFVRPSAPGVADDPAQWLLRQGLIPELVGRFPIHAALDAVDIPAMRRLLVEPPDAPLRQMAALVADEGCALEVTARAQDQLASNAIARATGARGLRGEVERVMLDVLFELPGRADARGVVVDVVDGEVRAELQVAQRAAC</sequence>
<dbReference type="InterPro" id="IPR010603">
    <property type="entry name" value="Znf_CppX_C4"/>
</dbReference>
<dbReference type="InterPro" id="IPR038366">
    <property type="entry name" value="Znf_CppX_C4_sf"/>
</dbReference>
<dbReference type="PROSITE" id="PS51902">
    <property type="entry name" value="CLPX_ZB"/>
    <property type="match status" value="1"/>
</dbReference>
<feature type="binding site" evidence="6">
    <location>
        <position position="40"/>
    </location>
    <ligand>
        <name>Zn(2+)</name>
        <dbReference type="ChEBI" id="CHEBI:29105"/>
    </ligand>
</feature>
<dbReference type="Gene3D" id="6.20.220.10">
    <property type="entry name" value="ClpX chaperone, C4-type zinc finger domain"/>
    <property type="match status" value="1"/>
</dbReference>
<keyword evidence="4 8" id="KW-0067">ATP-binding</keyword>
<dbReference type="InterPro" id="IPR003959">
    <property type="entry name" value="ATPase_AAA_core"/>
</dbReference>
<dbReference type="GO" id="GO:0005524">
    <property type="term" value="F:ATP binding"/>
    <property type="evidence" value="ECO:0007669"/>
    <property type="project" value="UniProtKB-KW"/>
</dbReference>
<dbReference type="GO" id="GO:0016887">
    <property type="term" value="F:ATP hydrolysis activity"/>
    <property type="evidence" value="ECO:0007669"/>
    <property type="project" value="InterPro"/>
</dbReference>
<keyword evidence="1 6" id="KW-0479">Metal-binding</keyword>
<evidence type="ECO:0000256" key="1">
    <source>
        <dbReference type="ARBA" id="ARBA00022723"/>
    </source>
</evidence>
<keyword evidence="9" id="KW-1185">Reference proteome</keyword>
<name>A0A1H8VCE1_9GAMM</name>
<dbReference type="InterPro" id="IPR027417">
    <property type="entry name" value="P-loop_NTPase"/>
</dbReference>
<evidence type="ECO:0000256" key="3">
    <source>
        <dbReference type="ARBA" id="ARBA00022833"/>
    </source>
</evidence>
<feature type="binding site" evidence="6">
    <location>
        <position position="43"/>
    </location>
    <ligand>
        <name>Zn(2+)</name>
        <dbReference type="ChEBI" id="CHEBI:29105"/>
    </ligand>
</feature>
<dbReference type="GO" id="GO:0051082">
    <property type="term" value="F:unfolded protein binding"/>
    <property type="evidence" value="ECO:0007669"/>
    <property type="project" value="UniProtKB-UniRule"/>
</dbReference>
<dbReference type="GO" id="GO:0006457">
    <property type="term" value="P:protein folding"/>
    <property type="evidence" value="ECO:0007669"/>
    <property type="project" value="UniProtKB-UniRule"/>
</dbReference>
<evidence type="ECO:0000313" key="9">
    <source>
        <dbReference type="Proteomes" id="UP000199657"/>
    </source>
</evidence>
<comment type="similarity">
    <text evidence="6">Belongs to the ClpX chaperone family.</text>
</comment>
<proteinExistence type="inferred from homology"/>
<keyword evidence="2" id="KW-0547">Nucleotide-binding</keyword>
<dbReference type="AlphaFoldDB" id="A0A1H8VCE1"/>
<keyword evidence="8" id="KW-0645">Protease</keyword>
<dbReference type="Pfam" id="PF10431">
    <property type="entry name" value="ClpB_D2-small"/>
    <property type="match status" value="1"/>
</dbReference>
<dbReference type="SUPFAM" id="SSF52540">
    <property type="entry name" value="P-loop containing nucleoside triphosphate hydrolases"/>
    <property type="match status" value="1"/>
</dbReference>
<keyword evidence="3 6" id="KW-0862">Zinc</keyword>
<dbReference type="GO" id="GO:0051603">
    <property type="term" value="P:proteolysis involved in protein catabolic process"/>
    <property type="evidence" value="ECO:0007669"/>
    <property type="project" value="TreeGrafter"/>
</dbReference>
<dbReference type="GO" id="GO:0046983">
    <property type="term" value="F:protein dimerization activity"/>
    <property type="evidence" value="ECO:0007669"/>
    <property type="project" value="UniProtKB-UniRule"/>
</dbReference>
<dbReference type="Pfam" id="PF06689">
    <property type="entry name" value="zf-C4_ClpX"/>
    <property type="match status" value="1"/>
</dbReference>
<keyword evidence="8" id="KW-0378">Hydrolase</keyword>
<dbReference type="RefSeq" id="WP_171909967.1">
    <property type="nucleotide sequence ID" value="NZ_FOEG01000011.1"/>
</dbReference>